<dbReference type="Pfam" id="PF00657">
    <property type="entry name" value="Lipase_GDSL"/>
    <property type="match status" value="1"/>
</dbReference>
<evidence type="ECO:0000256" key="1">
    <source>
        <dbReference type="ARBA" id="ARBA00008668"/>
    </source>
</evidence>
<dbReference type="Gene3D" id="3.40.50.1110">
    <property type="entry name" value="SGNH hydrolase"/>
    <property type="match status" value="1"/>
</dbReference>
<sequence length="418" mass="44869">MAYNSPASSAWATWNLASASAMPISAGEGARFTPPSSFFVCFLHVRIQLRCLLSATPSSFGASCSGEYGRKPAAIQVARRAGSPLGAPTGFAKPPARNRARAEDPSPDYFFALAGDAQFSTSHYHECPGIQVYTIFLGFDESPPAYHSLPAKGVVPQMKSGVNFASGGSGLQENTGLLPCGRPVYSMTDQLEKFTAAVQMMGDDSDDLISRSLFFISVGSNDLFEYAYPWPTPPNRNDTAFLGCLVDHYKTYLQELYAAGARKFSIVSPSLVGCCPSQRAVAVTHNNDTDEFNCFGAANKLSRQLYPMIDSMLQGLNADLDGMNYSLSDSVGMAQMVFASGGKAVNLTVVDTACCAGTGRFGVGQCNTSAKLCPNRDDFMFWDGFHPTEEASFLAAIEIFGDTGKYLHPMNVRQLAAL</sequence>
<dbReference type="GO" id="GO:0016042">
    <property type="term" value="P:lipid catabolic process"/>
    <property type="evidence" value="ECO:0007669"/>
    <property type="project" value="UniProtKB-KW"/>
</dbReference>
<accession>R7W195</accession>
<dbReference type="PANTHER" id="PTHR45648:SF177">
    <property type="entry name" value="GDSL ESTERASE_LIPASE"/>
    <property type="match status" value="1"/>
</dbReference>
<evidence type="ECO:0000256" key="2">
    <source>
        <dbReference type="ARBA" id="ARBA00022801"/>
    </source>
</evidence>
<evidence type="ECO:0000256" key="3">
    <source>
        <dbReference type="ARBA" id="ARBA00022963"/>
    </source>
</evidence>
<dbReference type="InterPro" id="IPR051058">
    <property type="entry name" value="GDSL_Est/Lipase"/>
</dbReference>
<organism evidence="4">
    <name type="scientific">Aegilops tauschii</name>
    <name type="common">Tausch's goatgrass</name>
    <name type="synonym">Aegilops squarrosa</name>
    <dbReference type="NCBI Taxonomy" id="37682"/>
    <lineage>
        <taxon>Eukaryota</taxon>
        <taxon>Viridiplantae</taxon>
        <taxon>Streptophyta</taxon>
        <taxon>Embryophyta</taxon>
        <taxon>Tracheophyta</taxon>
        <taxon>Spermatophyta</taxon>
        <taxon>Magnoliopsida</taxon>
        <taxon>Liliopsida</taxon>
        <taxon>Poales</taxon>
        <taxon>Poaceae</taxon>
        <taxon>BOP clade</taxon>
        <taxon>Pooideae</taxon>
        <taxon>Triticodae</taxon>
        <taxon>Triticeae</taxon>
        <taxon>Triticinae</taxon>
        <taxon>Aegilops</taxon>
    </lineage>
</organism>
<keyword evidence="3" id="KW-0442">Lipid degradation</keyword>
<dbReference type="InterPro" id="IPR036514">
    <property type="entry name" value="SGNH_hydro_sf"/>
</dbReference>
<dbReference type="PANTHER" id="PTHR45648">
    <property type="entry name" value="GDSL LIPASE/ACYLHYDROLASE FAMILY PROTEIN (AFU_ORTHOLOGUE AFUA_4G14700)"/>
    <property type="match status" value="1"/>
</dbReference>
<dbReference type="GO" id="GO:0016788">
    <property type="term" value="F:hydrolase activity, acting on ester bonds"/>
    <property type="evidence" value="ECO:0007669"/>
    <property type="project" value="InterPro"/>
</dbReference>
<protein>
    <submittedName>
        <fullName evidence="4">GDSL esterase/lipase</fullName>
    </submittedName>
</protein>
<reference evidence="4" key="1">
    <citation type="submission" date="2015-06" db="UniProtKB">
        <authorList>
            <consortium name="EnsemblPlants"/>
        </authorList>
    </citation>
    <scope>IDENTIFICATION</scope>
</reference>
<keyword evidence="2" id="KW-0378">Hydrolase</keyword>
<comment type="similarity">
    <text evidence="1">Belongs to the 'GDSL' lipolytic enzyme family.</text>
</comment>
<name>R7W195_AEGTA</name>
<evidence type="ECO:0000313" key="4">
    <source>
        <dbReference type="EnsemblPlants" id="EMT12872"/>
    </source>
</evidence>
<dbReference type="EnsemblPlants" id="EMT12872">
    <property type="protein sequence ID" value="EMT12872"/>
    <property type="gene ID" value="F775_14349"/>
</dbReference>
<dbReference type="InterPro" id="IPR001087">
    <property type="entry name" value="GDSL"/>
</dbReference>
<proteinExistence type="inferred from homology"/>
<keyword evidence="3" id="KW-0443">Lipid metabolism</keyword>
<dbReference type="AlphaFoldDB" id="R7W195"/>